<dbReference type="InterPro" id="IPR050131">
    <property type="entry name" value="Peptidase_S8_subtilisin-like"/>
</dbReference>
<keyword evidence="2 5" id="KW-0645">Protease</keyword>
<keyword evidence="4 5" id="KW-0720">Serine protease</keyword>
<dbReference type="PRINTS" id="PR00723">
    <property type="entry name" value="SUBTILISIN"/>
</dbReference>
<feature type="active site" description="Charge relay system" evidence="5">
    <location>
        <position position="387"/>
    </location>
</feature>
<gene>
    <name evidence="7" type="ORF">SAMN02745229_00185</name>
</gene>
<dbReference type="Gene3D" id="3.40.50.200">
    <property type="entry name" value="Peptidase S8/S53 domain"/>
    <property type="match status" value="1"/>
</dbReference>
<dbReference type="PANTHER" id="PTHR43806">
    <property type="entry name" value="PEPTIDASE S8"/>
    <property type="match status" value="1"/>
</dbReference>
<dbReference type="GO" id="GO:0030247">
    <property type="term" value="F:polysaccharide binding"/>
    <property type="evidence" value="ECO:0007669"/>
    <property type="project" value="InterPro"/>
</dbReference>
<evidence type="ECO:0000256" key="2">
    <source>
        <dbReference type="ARBA" id="ARBA00022670"/>
    </source>
</evidence>
<dbReference type="SUPFAM" id="SSF49384">
    <property type="entry name" value="Carbohydrate-binding domain"/>
    <property type="match status" value="2"/>
</dbReference>
<keyword evidence="3 5" id="KW-0378">Hydrolase</keyword>
<dbReference type="Pfam" id="PF00553">
    <property type="entry name" value="CBM_2"/>
    <property type="match status" value="2"/>
</dbReference>
<dbReference type="InterPro" id="IPR000209">
    <property type="entry name" value="Peptidase_S8/S53_dom"/>
</dbReference>
<evidence type="ECO:0000256" key="4">
    <source>
        <dbReference type="ARBA" id="ARBA00022825"/>
    </source>
</evidence>
<feature type="active site" description="Charge relay system" evidence="5">
    <location>
        <position position="167"/>
    </location>
</feature>
<evidence type="ECO:0000313" key="7">
    <source>
        <dbReference type="EMBL" id="SHH08590.1"/>
    </source>
</evidence>
<keyword evidence="8" id="KW-1185">Reference proteome</keyword>
<comment type="similarity">
    <text evidence="1 5">Belongs to the peptidase S8 family.</text>
</comment>
<feature type="domain" description="CBM2" evidence="6">
    <location>
        <begin position="578"/>
        <end position="674"/>
    </location>
</feature>
<dbReference type="GO" id="GO:0006508">
    <property type="term" value="P:proteolysis"/>
    <property type="evidence" value="ECO:0007669"/>
    <property type="project" value="UniProtKB-KW"/>
</dbReference>
<dbReference type="Proteomes" id="UP000184278">
    <property type="component" value="Unassembled WGS sequence"/>
</dbReference>
<evidence type="ECO:0000259" key="6">
    <source>
        <dbReference type="SMART" id="SM00637"/>
    </source>
</evidence>
<dbReference type="AlphaFoldDB" id="A0A1M5Q413"/>
<dbReference type="PANTHER" id="PTHR43806:SF11">
    <property type="entry name" value="CEREVISIN-RELATED"/>
    <property type="match status" value="1"/>
</dbReference>
<dbReference type="SMART" id="SM00637">
    <property type="entry name" value="CBD_II"/>
    <property type="match status" value="2"/>
</dbReference>
<name>A0A1M5Q413_BUTFI</name>
<organism evidence="7 8">
    <name type="scientific">Butyrivibrio fibrisolvens DSM 3071</name>
    <dbReference type="NCBI Taxonomy" id="1121131"/>
    <lineage>
        <taxon>Bacteria</taxon>
        <taxon>Bacillati</taxon>
        <taxon>Bacillota</taxon>
        <taxon>Clostridia</taxon>
        <taxon>Lachnospirales</taxon>
        <taxon>Lachnospiraceae</taxon>
        <taxon>Butyrivibrio</taxon>
    </lineage>
</organism>
<dbReference type="GO" id="GO:0004553">
    <property type="term" value="F:hydrolase activity, hydrolyzing O-glycosyl compounds"/>
    <property type="evidence" value="ECO:0007669"/>
    <property type="project" value="InterPro"/>
</dbReference>
<sequence length="678" mass="76679">MRLFLQCVKFLVVQMFIILTIGAYANMDVMACESNEKIDLLLNDDVTIDEVKDKLLEFNSTLHIDECKEINLLHLEYNGEMSESELIEGANIKTCVELVGELPEINATNNYVTDLVGEDDKINEKIMCENEDFSLFERLSWHIDEITGERKSFSYTEGDGVKVALIDSGVDGNHPYIKNRINWDNAKSYVEGDQTLYDYNTHGTMMAGLICQMAPKVEITPYKVLGDSTGESIWAIKAIIDAVNDGNDIINISLGTYKCLSESSEKLIINAYKRVIRYAQNRNVIVVASAGNYGINLDNYKAASDIVHLPGGIHGVYTISALSDHSMASYSNNGTCIDLCAPGGNVVFTDGMLDLNKCIYVLYPTYFDNGLEQIGVPQGYSFSYGTSLSTAIATGGIADIVSYCKQKYKYYTNEDVDRIIRESANDLGDEGKDIFYGDGELDVYNSIMNADKMILGTFCEINKNDEYLFDNGRMLVKYIIEDEYDDKYQVKINMTNTSDYTMRDWEIVYKMDDQIVNIWNGDYLINGEEVRIKNKGYNKNIYPGDQVSIGYIATKVGEIDIPSAYSFTNYYSSSESEYKINYIVENEWDSGYISVISIENLSNEIIEDWMLEFEFDQTISNIWGAEINSTDDGYYEVVNSNYNSNIYPGETVEFRVMIQEGNVISEPHSYELLSVKMK</sequence>
<reference evidence="8" key="1">
    <citation type="submission" date="2016-11" db="EMBL/GenBank/DDBJ databases">
        <authorList>
            <person name="Varghese N."/>
            <person name="Submissions S."/>
        </authorList>
    </citation>
    <scope>NUCLEOTIDE SEQUENCE [LARGE SCALE GENOMIC DNA]</scope>
    <source>
        <strain evidence="8">DSM 3071</strain>
    </source>
</reference>
<dbReference type="GO" id="GO:0005975">
    <property type="term" value="P:carbohydrate metabolic process"/>
    <property type="evidence" value="ECO:0007669"/>
    <property type="project" value="InterPro"/>
</dbReference>
<dbReference type="GeneID" id="89509072"/>
<proteinExistence type="inferred from homology"/>
<protein>
    <submittedName>
        <fullName evidence="7">Cellulose binding domain-containing protein</fullName>
    </submittedName>
</protein>
<feature type="active site" description="Charge relay system" evidence="5">
    <location>
        <position position="202"/>
    </location>
</feature>
<dbReference type="STRING" id="1121131.SAMN02745229_00185"/>
<dbReference type="InterPro" id="IPR023827">
    <property type="entry name" value="Peptidase_S8_Asp-AS"/>
</dbReference>
<evidence type="ECO:0000256" key="1">
    <source>
        <dbReference type="ARBA" id="ARBA00011073"/>
    </source>
</evidence>
<feature type="domain" description="CBM2" evidence="6">
    <location>
        <begin position="474"/>
        <end position="566"/>
    </location>
</feature>
<dbReference type="InterPro" id="IPR036852">
    <property type="entry name" value="Peptidase_S8/S53_dom_sf"/>
</dbReference>
<dbReference type="RefSeq" id="WP_073384758.1">
    <property type="nucleotide sequence ID" value="NZ_FQXK01000003.1"/>
</dbReference>
<dbReference type="SUPFAM" id="SSF52743">
    <property type="entry name" value="Subtilisin-like"/>
    <property type="match status" value="1"/>
</dbReference>
<dbReference type="PROSITE" id="PS51892">
    <property type="entry name" value="SUBTILASE"/>
    <property type="match status" value="1"/>
</dbReference>
<dbReference type="Pfam" id="PF00082">
    <property type="entry name" value="Peptidase_S8"/>
    <property type="match status" value="1"/>
</dbReference>
<accession>A0A1M5Q413</accession>
<dbReference type="InterPro" id="IPR012291">
    <property type="entry name" value="CBM2_carb-bd_dom_sf"/>
</dbReference>
<evidence type="ECO:0000256" key="3">
    <source>
        <dbReference type="ARBA" id="ARBA00022801"/>
    </source>
</evidence>
<dbReference type="OrthoDB" id="6372180at2"/>
<evidence type="ECO:0000313" key="8">
    <source>
        <dbReference type="Proteomes" id="UP000184278"/>
    </source>
</evidence>
<evidence type="ECO:0000256" key="5">
    <source>
        <dbReference type="PROSITE-ProRule" id="PRU01240"/>
    </source>
</evidence>
<dbReference type="Gene3D" id="2.60.40.290">
    <property type="match status" value="2"/>
</dbReference>
<dbReference type="InterPro" id="IPR015500">
    <property type="entry name" value="Peptidase_S8_subtilisin-rel"/>
</dbReference>
<dbReference type="GO" id="GO:0004252">
    <property type="term" value="F:serine-type endopeptidase activity"/>
    <property type="evidence" value="ECO:0007669"/>
    <property type="project" value="UniProtKB-UniRule"/>
</dbReference>
<dbReference type="EMBL" id="FQXK01000003">
    <property type="protein sequence ID" value="SHH08590.1"/>
    <property type="molecule type" value="Genomic_DNA"/>
</dbReference>
<dbReference type="PROSITE" id="PS00136">
    <property type="entry name" value="SUBTILASE_ASP"/>
    <property type="match status" value="1"/>
</dbReference>
<dbReference type="InterPro" id="IPR001919">
    <property type="entry name" value="CBD2"/>
</dbReference>
<dbReference type="InterPro" id="IPR008965">
    <property type="entry name" value="CBM2/CBM3_carb-bd_dom_sf"/>
</dbReference>